<keyword evidence="4" id="KW-1185">Reference proteome</keyword>
<organism evidence="3 4">
    <name type="scientific">Pseudofrankia inefficax (strain DSM 45817 / CECT 9037 / DDB 130130 / EuI1c)</name>
    <name type="common">Frankia inefficax</name>
    <dbReference type="NCBI Taxonomy" id="298654"/>
    <lineage>
        <taxon>Bacteria</taxon>
        <taxon>Bacillati</taxon>
        <taxon>Actinomycetota</taxon>
        <taxon>Actinomycetes</taxon>
        <taxon>Frankiales</taxon>
        <taxon>Frankiaceae</taxon>
        <taxon>Pseudofrankia</taxon>
    </lineage>
</organism>
<feature type="region of interest" description="Disordered" evidence="1">
    <location>
        <begin position="274"/>
        <end position="309"/>
    </location>
</feature>
<accession>E3JDN3</accession>
<feature type="domain" description="Hemerythrin-like" evidence="2">
    <location>
        <begin position="78"/>
        <end position="192"/>
    </location>
</feature>
<proteinExistence type="predicted"/>
<dbReference type="Pfam" id="PF01814">
    <property type="entry name" value="Hemerythrin"/>
    <property type="match status" value="1"/>
</dbReference>
<reference evidence="3 4" key="1">
    <citation type="submission" date="2010-10" db="EMBL/GenBank/DDBJ databases">
        <title>Complete sequence of Frankia sp. EuI1c.</title>
        <authorList>
            <consortium name="US DOE Joint Genome Institute"/>
            <person name="Lucas S."/>
            <person name="Copeland A."/>
            <person name="Lapidus A."/>
            <person name="Cheng J.-F."/>
            <person name="Bruce D."/>
            <person name="Goodwin L."/>
            <person name="Pitluck S."/>
            <person name="Chertkov O."/>
            <person name="Detter J.C."/>
            <person name="Han C."/>
            <person name="Tapia R."/>
            <person name="Land M."/>
            <person name="Hauser L."/>
            <person name="Jeffries C."/>
            <person name="Kyrpides N."/>
            <person name="Ivanova N."/>
            <person name="Mikhailova N."/>
            <person name="Beauchemin N."/>
            <person name="Sen A."/>
            <person name="Sur S.A."/>
            <person name="Gtari M."/>
            <person name="Wall L."/>
            <person name="Tisa L."/>
            <person name="Woyke T."/>
        </authorList>
    </citation>
    <scope>NUCLEOTIDE SEQUENCE [LARGE SCALE GENOMIC DNA]</scope>
    <source>
        <strain evidence="4">DSM 45817 / CECT 9037 / EuI1c</strain>
    </source>
</reference>
<dbReference type="eggNOG" id="ENOG502ZEGQ">
    <property type="taxonomic scope" value="Bacteria"/>
</dbReference>
<dbReference type="EMBL" id="CP002299">
    <property type="protein sequence ID" value="ADP84799.1"/>
    <property type="molecule type" value="Genomic_DNA"/>
</dbReference>
<dbReference type="Proteomes" id="UP000002484">
    <property type="component" value="Chromosome"/>
</dbReference>
<evidence type="ECO:0000313" key="4">
    <source>
        <dbReference type="Proteomes" id="UP000002484"/>
    </source>
</evidence>
<feature type="compositionally biased region" description="Basic and acidic residues" evidence="1">
    <location>
        <begin position="300"/>
        <end position="309"/>
    </location>
</feature>
<feature type="region of interest" description="Disordered" evidence="1">
    <location>
        <begin position="1"/>
        <end position="61"/>
    </location>
</feature>
<protein>
    <recommendedName>
        <fullName evidence="2">Hemerythrin-like domain-containing protein</fullName>
    </recommendedName>
</protein>
<evidence type="ECO:0000256" key="1">
    <source>
        <dbReference type="SAM" id="MobiDB-lite"/>
    </source>
</evidence>
<gene>
    <name evidence="3" type="ordered locus">FraEuI1c_6830</name>
</gene>
<sequence precursor="true">MRYRTLTKPATATKRLTSRLAKRANRRSQATPPRLDPAAAGGIGSGAWADDGAAAPGPRAAGRPLAQGGLASMVGPVHRDATRLAAWVADGAPSDADPRQIHHAGDAAVAAMCQHLATMDRLVYPDVAQVLPHTEGTIARLRADAHEMVLTMRGLQQVAQGDTHGRGAATAELRRGFLAAIADHGVIEEELLREYDEAAPAWRRDRLVAEYERLLPRAPSRPHPYLFARGPFASTLRFGVLGRFDVLLDTMDARELPWAPVREPGRVGPWGAWLLGQPPRTGGLPSKGKAEADSVAAPAGREREGKRPG</sequence>
<name>E3JDN3_PSEI1</name>
<feature type="compositionally biased region" description="Basic residues" evidence="1">
    <location>
        <begin position="16"/>
        <end position="26"/>
    </location>
</feature>
<dbReference type="InParanoid" id="E3JDN3"/>
<dbReference type="InterPro" id="IPR012312">
    <property type="entry name" value="Hemerythrin-like"/>
</dbReference>
<feature type="compositionally biased region" description="Low complexity" evidence="1">
    <location>
        <begin position="46"/>
        <end position="61"/>
    </location>
</feature>
<dbReference type="RefSeq" id="WP_013427910.1">
    <property type="nucleotide sequence ID" value="NC_014666.1"/>
</dbReference>
<dbReference type="KEGG" id="fri:FraEuI1c_6830"/>
<dbReference type="HOGENOM" id="CLU_899422_0_0_11"/>
<evidence type="ECO:0000313" key="3">
    <source>
        <dbReference type="EMBL" id="ADP84799.1"/>
    </source>
</evidence>
<dbReference type="AlphaFoldDB" id="E3JDN3"/>
<evidence type="ECO:0000259" key="2">
    <source>
        <dbReference type="Pfam" id="PF01814"/>
    </source>
</evidence>